<dbReference type="EMBL" id="BPLR01007396">
    <property type="protein sequence ID" value="GIY16645.1"/>
    <property type="molecule type" value="Genomic_DNA"/>
</dbReference>
<sequence>MHSLITARRDASAIHTSPTAIAVLIDTVPNTIGFSAHAMVIYIPAVNNYLLKCPPFISRHQWIPTPTPILVTLLSQNALICKGISVVIAVLCPR</sequence>
<name>A0AAV4R583_CAEEX</name>
<dbReference type="Proteomes" id="UP001054945">
    <property type="component" value="Unassembled WGS sequence"/>
</dbReference>
<evidence type="ECO:0000313" key="1">
    <source>
        <dbReference type="EMBL" id="GIY16645.1"/>
    </source>
</evidence>
<protein>
    <submittedName>
        <fullName evidence="1">Uncharacterized protein</fullName>
    </submittedName>
</protein>
<organism evidence="1 2">
    <name type="scientific">Caerostris extrusa</name>
    <name type="common">Bark spider</name>
    <name type="synonym">Caerostris bankana</name>
    <dbReference type="NCBI Taxonomy" id="172846"/>
    <lineage>
        <taxon>Eukaryota</taxon>
        <taxon>Metazoa</taxon>
        <taxon>Ecdysozoa</taxon>
        <taxon>Arthropoda</taxon>
        <taxon>Chelicerata</taxon>
        <taxon>Arachnida</taxon>
        <taxon>Araneae</taxon>
        <taxon>Araneomorphae</taxon>
        <taxon>Entelegynae</taxon>
        <taxon>Araneoidea</taxon>
        <taxon>Araneidae</taxon>
        <taxon>Caerostris</taxon>
    </lineage>
</organism>
<evidence type="ECO:0000313" key="2">
    <source>
        <dbReference type="Proteomes" id="UP001054945"/>
    </source>
</evidence>
<accession>A0AAV4R583</accession>
<proteinExistence type="predicted"/>
<dbReference type="AlphaFoldDB" id="A0AAV4R583"/>
<comment type="caution">
    <text evidence="1">The sequence shown here is derived from an EMBL/GenBank/DDBJ whole genome shotgun (WGS) entry which is preliminary data.</text>
</comment>
<keyword evidence="2" id="KW-1185">Reference proteome</keyword>
<reference evidence="1 2" key="1">
    <citation type="submission" date="2021-06" db="EMBL/GenBank/DDBJ databases">
        <title>Caerostris extrusa draft genome.</title>
        <authorList>
            <person name="Kono N."/>
            <person name="Arakawa K."/>
        </authorList>
    </citation>
    <scope>NUCLEOTIDE SEQUENCE [LARGE SCALE GENOMIC DNA]</scope>
</reference>
<gene>
    <name evidence="1" type="ORF">CEXT_371441</name>
</gene>